<organism evidence="1 2">
    <name type="scientific">Leptospirillum ferriphilum (strain ML-04)</name>
    <dbReference type="NCBI Taxonomy" id="1048260"/>
    <lineage>
        <taxon>Bacteria</taxon>
        <taxon>Pseudomonadati</taxon>
        <taxon>Nitrospirota</taxon>
        <taxon>Nitrospiria</taxon>
        <taxon>Nitrospirales</taxon>
        <taxon>Nitrospiraceae</taxon>
        <taxon>Leptospirillum</taxon>
    </lineage>
</organism>
<name>J9ZD32_LEPFM</name>
<proteinExistence type="predicted"/>
<gene>
    <name evidence="1" type="ordered locus">LFML04_1404</name>
</gene>
<dbReference type="Proteomes" id="UP000006177">
    <property type="component" value="Chromosome"/>
</dbReference>
<evidence type="ECO:0000313" key="2">
    <source>
        <dbReference type="Proteomes" id="UP000006177"/>
    </source>
</evidence>
<dbReference type="EMBL" id="CP002919">
    <property type="protein sequence ID" value="AFS53622.1"/>
    <property type="molecule type" value="Genomic_DNA"/>
</dbReference>
<dbReference type="KEGG" id="lfi:LFML04_1404"/>
<accession>J9ZD32</accession>
<dbReference type="PATRIC" id="fig|1048260.3.peg.1519"/>
<dbReference type="HOGENOM" id="CLU_2770841_0_0_0"/>
<sequence length="69" mass="8107">MPLDIFPDIQKKPRLLTILPCILENRTHGFWTREKVFLGYVSRGKGILFVESSRLFNGPMKRYGILLRE</sequence>
<protein>
    <submittedName>
        <fullName evidence="1">Uncharacterized protein</fullName>
    </submittedName>
</protein>
<evidence type="ECO:0000313" key="1">
    <source>
        <dbReference type="EMBL" id="AFS53622.1"/>
    </source>
</evidence>
<dbReference type="STRING" id="1048260.LFML04_1404"/>
<reference evidence="1 2" key="1">
    <citation type="journal article" date="2011" name="J. Microbiol.">
        <title>Complete genome of Leptospirillum ferriphilum ML-04 provides insight into its physiology and environmental adaptation.</title>
        <authorList>
            <person name="Mi S."/>
            <person name="Song J."/>
            <person name="Lin J."/>
            <person name="Che Y."/>
            <person name="Zheng H."/>
            <person name="Lin J."/>
        </authorList>
    </citation>
    <scope>NUCLEOTIDE SEQUENCE [LARGE SCALE GENOMIC DNA]</scope>
    <source>
        <strain evidence="1 2">ML-04</strain>
    </source>
</reference>
<dbReference type="AlphaFoldDB" id="J9ZD32"/>